<dbReference type="EMBL" id="MG011690">
    <property type="protein sequence ID" value="AVK76590.1"/>
    <property type="molecule type" value="Genomic_DNA"/>
</dbReference>
<accession>A0A2U7UE44</accession>
<reference evidence="1" key="1">
    <citation type="journal article" date="2018" name="Nat. Commun.">
        <title>Diversity and evolution of the emerging Pandoraviridae family.</title>
        <authorList>
            <person name="Legendre M."/>
            <person name="Fabre E."/>
            <person name="Poirot O."/>
            <person name="Jeudy S."/>
            <person name="Lartigue A."/>
            <person name="Alempic J.M."/>
            <person name="Beucher L."/>
            <person name="Philippe N."/>
            <person name="Bertaux L."/>
            <person name="Christo-Foroux E."/>
            <person name="Labadie K."/>
            <person name="Coute Y."/>
            <person name="Abergel C."/>
            <person name="Claverie J.M."/>
        </authorList>
    </citation>
    <scope>NUCLEOTIDE SEQUENCE [LARGE SCALE GENOMIC DNA]</scope>
    <source>
        <strain evidence="1">Neocaledonia</strain>
    </source>
</reference>
<dbReference type="Proteomes" id="UP000249287">
    <property type="component" value="Segment"/>
</dbReference>
<name>A0A2U7UE44_9VIRU</name>
<sequence length="505" mass="54179">MEDTGAARGLERSTAPPTVVDRIDGARLLAESMQTSALRRRLAGARGVAPQDVLASEYAALWSALDADRDASDAVGDNPRPTSLDVYRAYANASANADEHVADLSALAADEPEMAATQLVEALGLSTRQTRGAADPPETEFSSALSQDEWANSVIDRRGDRLGGCDPDRGYFVLVSQNHPTRTRVTLFVLAPADSTAFPVESYSFARDGAGIRASRKYLPHSDERLLGELAQAASVYGRSIPAFLRAFAERANGDFADAGPAPPWFTRSLVPLASTHDVPAPVRRGIDLVFGPDGAASWLTGALSGAWFDDCQLTLVLRMLSEREAVQQASHLFPVPRSLLDRAAAAYRGPLRADVVLIDVVAKTAARTWLNVCMADPLPSGRVPRADALLDVARVFGVEPDDAQRQRPELLCGTLARPAVTEIARSHYGVAPAPGPYAGPPNPDAVRRWRQVCDLPAGVRPNSRVVRDLVAYAKRRGIALDADDVADPRRLCARLAVLMTNTDP</sequence>
<dbReference type="GeneID" id="36843303"/>
<dbReference type="RefSeq" id="YP_009482593.1">
    <property type="nucleotide sequence ID" value="NC_037666.1"/>
</dbReference>
<organism evidence="1">
    <name type="scientific">Pandoravirus neocaledonia</name>
    <dbReference type="NCBI Taxonomy" id="2107708"/>
    <lineage>
        <taxon>Viruses</taxon>
        <taxon>Pandoravirus</taxon>
    </lineage>
</organism>
<evidence type="ECO:0000313" key="1">
    <source>
        <dbReference type="EMBL" id="AVK76590.1"/>
    </source>
</evidence>
<gene>
    <name evidence="1" type="ORF">pneo_cds_983</name>
</gene>
<proteinExistence type="predicted"/>
<dbReference type="KEGG" id="vg:36843303"/>
<protein>
    <submittedName>
        <fullName evidence="1">Uncharacterized protein</fullName>
    </submittedName>
</protein>